<evidence type="ECO:0000259" key="9">
    <source>
        <dbReference type="PROSITE" id="PS50885"/>
    </source>
</evidence>
<dbReference type="Gene3D" id="1.10.287.950">
    <property type="entry name" value="Methyl-accepting chemotaxis protein"/>
    <property type="match status" value="1"/>
</dbReference>
<dbReference type="InterPro" id="IPR004089">
    <property type="entry name" value="MCPsignal_dom"/>
</dbReference>
<evidence type="ECO:0000256" key="1">
    <source>
        <dbReference type="ARBA" id="ARBA00004236"/>
    </source>
</evidence>
<feature type="domain" description="Methyl-accepting transducer" evidence="8">
    <location>
        <begin position="276"/>
        <end position="547"/>
    </location>
</feature>
<dbReference type="RefSeq" id="WP_381535832.1">
    <property type="nucleotide sequence ID" value="NZ_JBHUGI010000006.1"/>
</dbReference>
<dbReference type="Pfam" id="PF00672">
    <property type="entry name" value="HAMP"/>
    <property type="match status" value="1"/>
</dbReference>
<gene>
    <name evidence="10" type="ORF">ACFSFY_03765</name>
</gene>
<dbReference type="PANTHER" id="PTHR32089:SF112">
    <property type="entry name" value="LYSOZYME-LIKE PROTEIN-RELATED"/>
    <property type="match status" value="1"/>
</dbReference>
<name>A0ABW4SCM2_9BACL</name>
<keyword evidence="7" id="KW-0812">Transmembrane</keyword>
<keyword evidence="2" id="KW-1003">Cell membrane</keyword>
<dbReference type="CDD" id="cd06225">
    <property type="entry name" value="HAMP"/>
    <property type="match status" value="1"/>
</dbReference>
<dbReference type="PROSITE" id="PS50111">
    <property type="entry name" value="CHEMOTAXIS_TRANSDUC_2"/>
    <property type="match status" value="1"/>
</dbReference>
<evidence type="ECO:0000256" key="7">
    <source>
        <dbReference type="SAM" id="Phobius"/>
    </source>
</evidence>
<sequence>MKLSIRKKMWFGFSILLILMILIGGTSYFSTKLIIDEYEHLIDDRVHNINIVDDLISSQKDSFIAINGYIVYKNLHYMESWDAAVEQSGELLNELEGSLNNEKDIALLDVIKETRLLYNEKVEETAEMIMRGSDRQVRELGLDAAGNNTWLMENAQELKHLQQLGMAETQSNLRNLVQKANIISFSLLGLGLLLSIIVATVISRGIAKPVAIMTQAIEKIAAGDLTAQHVVIKNRDEIGDMASSFNRMTDDLKNLLGRIRLSSQQLASQAEELSASSEESLASAELVAGAAEENMRGSEQQTTIVGETAHSMHSLQNGVSEIAMSNAEMLESSNKVSLLVTDGSKIVSEVSNQMNTIHLSIDHSAEIIRQMAEQSIEIQKVTSIITEISEQTNLLALNAAIEAARAGEHGKGFAVVAEEVRRLAEQSKTSAFEIEQMMNTIQEETEKAVQSINEGSKSVDIGLSSTANSMNIFNDIELAVGEVNVKVNTVTKAIEHIQTISQDITEGSVEIRKIAEMTAATAQETSAATEQQLAVNEEISSSSQELANVAEELQKEVNRFSI</sequence>
<proteinExistence type="inferred from homology"/>
<keyword evidence="3 7" id="KW-0472">Membrane</keyword>
<protein>
    <submittedName>
        <fullName evidence="10">Methyl-accepting chemotaxis protein</fullName>
    </submittedName>
</protein>
<evidence type="ECO:0000313" key="11">
    <source>
        <dbReference type="Proteomes" id="UP001597218"/>
    </source>
</evidence>
<keyword evidence="7" id="KW-1133">Transmembrane helix</keyword>
<evidence type="ECO:0000256" key="5">
    <source>
        <dbReference type="ARBA" id="ARBA00029447"/>
    </source>
</evidence>
<evidence type="ECO:0000313" key="10">
    <source>
        <dbReference type="EMBL" id="MFD1927178.1"/>
    </source>
</evidence>
<keyword evidence="4 6" id="KW-0807">Transducer</keyword>
<dbReference type="Proteomes" id="UP001597218">
    <property type="component" value="Unassembled WGS sequence"/>
</dbReference>
<dbReference type="InterPro" id="IPR003660">
    <property type="entry name" value="HAMP_dom"/>
</dbReference>
<accession>A0ABW4SCM2</accession>
<dbReference type="SUPFAM" id="SSF58104">
    <property type="entry name" value="Methyl-accepting chemotaxis protein (MCP) signaling domain"/>
    <property type="match status" value="1"/>
</dbReference>
<dbReference type="Gene3D" id="6.10.340.10">
    <property type="match status" value="1"/>
</dbReference>
<evidence type="ECO:0000256" key="2">
    <source>
        <dbReference type="ARBA" id="ARBA00022475"/>
    </source>
</evidence>
<feature type="transmembrane region" description="Helical" evidence="7">
    <location>
        <begin position="9"/>
        <end position="29"/>
    </location>
</feature>
<feature type="domain" description="HAMP" evidence="9">
    <location>
        <begin position="204"/>
        <end position="257"/>
    </location>
</feature>
<evidence type="ECO:0000256" key="3">
    <source>
        <dbReference type="ARBA" id="ARBA00023136"/>
    </source>
</evidence>
<dbReference type="SMART" id="SM00304">
    <property type="entry name" value="HAMP"/>
    <property type="match status" value="1"/>
</dbReference>
<evidence type="ECO:0000259" key="8">
    <source>
        <dbReference type="PROSITE" id="PS50111"/>
    </source>
</evidence>
<dbReference type="PRINTS" id="PR00260">
    <property type="entry name" value="CHEMTRNSDUCR"/>
</dbReference>
<evidence type="ECO:0000256" key="6">
    <source>
        <dbReference type="PROSITE-ProRule" id="PRU00284"/>
    </source>
</evidence>
<dbReference type="SMART" id="SM00283">
    <property type="entry name" value="MA"/>
    <property type="match status" value="1"/>
</dbReference>
<dbReference type="Pfam" id="PF12729">
    <property type="entry name" value="4HB_MCP_1"/>
    <property type="match status" value="1"/>
</dbReference>
<evidence type="ECO:0000256" key="4">
    <source>
        <dbReference type="ARBA" id="ARBA00023224"/>
    </source>
</evidence>
<comment type="caution">
    <text evidence="10">The sequence shown here is derived from an EMBL/GenBank/DDBJ whole genome shotgun (WGS) entry which is preliminary data.</text>
</comment>
<dbReference type="InterPro" id="IPR004090">
    <property type="entry name" value="Chemotax_Me-accpt_rcpt"/>
</dbReference>
<organism evidence="10 11">
    <name type="scientific">Sporosarcina siberiensis</name>
    <dbReference type="NCBI Taxonomy" id="1365606"/>
    <lineage>
        <taxon>Bacteria</taxon>
        <taxon>Bacillati</taxon>
        <taxon>Bacillota</taxon>
        <taxon>Bacilli</taxon>
        <taxon>Bacillales</taxon>
        <taxon>Caryophanaceae</taxon>
        <taxon>Sporosarcina</taxon>
    </lineage>
</organism>
<dbReference type="InterPro" id="IPR024478">
    <property type="entry name" value="HlyB_4HB_MCP"/>
</dbReference>
<reference evidence="11" key="1">
    <citation type="journal article" date="2019" name="Int. J. Syst. Evol. Microbiol.">
        <title>The Global Catalogue of Microorganisms (GCM) 10K type strain sequencing project: providing services to taxonomists for standard genome sequencing and annotation.</title>
        <authorList>
            <consortium name="The Broad Institute Genomics Platform"/>
            <consortium name="The Broad Institute Genome Sequencing Center for Infectious Disease"/>
            <person name="Wu L."/>
            <person name="Ma J."/>
        </authorList>
    </citation>
    <scope>NUCLEOTIDE SEQUENCE [LARGE SCALE GENOMIC DNA]</scope>
    <source>
        <strain evidence="11">CGMCC 4.7177</strain>
    </source>
</reference>
<dbReference type="EMBL" id="JBHUGI010000006">
    <property type="protein sequence ID" value="MFD1927178.1"/>
    <property type="molecule type" value="Genomic_DNA"/>
</dbReference>
<dbReference type="PROSITE" id="PS50885">
    <property type="entry name" value="HAMP"/>
    <property type="match status" value="1"/>
</dbReference>
<comment type="similarity">
    <text evidence="5">Belongs to the methyl-accepting chemotaxis (MCP) protein family.</text>
</comment>
<dbReference type="PANTHER" id="PTHR32089">
    <property type="entry name" value="METHYL-ACCEPTING CHEMOTAXIS PROTEIN MCPB"/>
    <property type="match status" value="1"/>
</dbReference>
<feature type="transmembrane region" description="Helical" evidence="7">
    <location>
        <begin position="182"/>
        <end position="203"/>
    </location>
</feature>
<keyword evidence="11" id="KW-1185">Reference proteome</keyword>
<dbReference type="Pfam" id="PF00015">
    <property type="entry name" value="MCPsignal"/>
    <property type="match status" value="1"/>
</dbReference>
<comment type="subcellular location">
    <subcellularLocation>
        <location evidence="1">Cell membrane</location>
    </subcellularLocation>
</comment>